<protein>
    <recommendedName>
        <fullName evidence="3">DUF5666 domain-containing protein</fullName>
    </recommendedName>
</protein>
<dbReference type="EMBL" id="JACNJZ010000046">
    <property type="protein sequence ID" value="MBC8316681.1"/>
    <property type="molecule type" value="Genomic_DNA"/>
</dbReference>
<sequence>MKVNFITKWVLPLFLGLLLVAEWNTVFAEEGIGGRSVDQEFVLVEGKVRSIAIDDGTITVKPNKGKKVLVIIEPTTAYTGDASLGEIKKNDVVKVWYVVDGENNIAIKVEKLPDLGC</sequence>
<evidence type="ECO:0000313" key="1">
    <source>
        <dbReference type="EMBL" id="MBC8316681.1"/>
    </source>
</evidence>
<proteinExistence type="predicted"/>
<accession>A0A8J6N8Q2</accession>
<evidence type="ECO:0000313" key="2">
    <source>
        <dbReference type="Proteomes" id="UP000614424"/>
    </source>
</evidence>
<reference evidence="1 2" key="1">
    <citation type="submission" date="2020-08" db="EMBL/GenBank/DDBJ databases">
        <title>Bridging the membrane lipid divide: bacteria of the FCB group superphylum have the potential to synthesize archaeal ether lipids.</title>
        <authorList>
            <person name="Villanueva L."/>
            <person name="Von Meijenfeldt F.A.B."/>
            <person name="Westbye A.B."/>
            <person name="Yadav S."/>
            <person name="Hopmans E.C."/>
            <person name="Dutilh B.E."/>
            <person name="Sinninghe Damste J.S."/>
        </authorList>
    </citation>
    <scope>NUCLEOTIDE SEQUENCE [LARGE SCALE GENOMIC DNA]</scope>
    <source>
        <strain evidence="1">NIOZ-UU47</strain>
    </source>
</reference>
<name>A0A8J6N8Q2_9BACT</name>
<dbReference type="AlphaFoldDB" id="A0A8J6N8Q2"/>
<organism evidence="1 2">
    <name type="scientific">Candidatus Desulfobia pelagia</name>
    <dbReference type="NCBI Taxonomy" id="2841692"/>
    <lineage>
        <taxon>Bacteria</taxon>
        <taxon>Pseudomonadati</taxon>
        <taxon>Thermodesulfobacteriota</taxon>
        <taxon>Desulfobulbia</taxon>
        <taxon>Desulfobulbales</taxon>
        <taxon>Desulfobulbaceae</taxon>
        <taxon>Candidatus Desulfobia</taxon>
    </lineage>
</organism>
<evidence type="ECO:0008006" key="3">
    <source>
        <dbReference type="Google" id="ProtNLM"/>
    </source>
</evidence>
<dbReference type="Proteomes" id="UP000614424">
    <property type="component" value="Unassembled WGS sequence"/>
</dbReference>
<gene>
    <name evidence="1" type="ORF">H8E41_02165</name>
</gene>
<comment type="caution">
    <text evidence="1">The sequence shown here is derived from an EMBL/GenBank/DDBJ whole genome shotgun (WGS) entry which is preliminary data.</text>
</comment>